<evidence type="ECO:0000259" key="3">
    <source>
        <dbReference type="Pfam" id="PF01408"/>
    </source>
</evidence>
<evidence type="ECO:0000256" key="2">
    <source>
        <dbReference type="ARBA" id="ARBA00023002"/>
    </source>
</evidence>
<dbReference type="InterPro" id="IPR055170">
    <property type="entry name" value="GFO_IDH_MocA-like_dom"/>
</dbReference>
<dbReference type="Gene3D" id="3.40.50.720">
    <property type="entry name" value="NAD(P)-binding Rossmann-like Domain"/>
    <property type="match status" value="1"/>
</dbReference>
<dbReference type="Pfam" id="PF22725">
    <property type="entry name" value="GFO_IDH_MocA_C3"/>
    <property type="match status" value="1"/>
</dbReference>
<dbReference type="InterPro" id="IPR036291">
    <property type="entry name" value="NAD(P)-bd_dom_sf"/>
</dbReference>
<protein>
    <submittedName>
        <fullName evidence="5">Inositol 2-dehydrogenase</fullName>
    </submittedName>
</protein>
<dbReference type="InterPro" id="IPR000683">
    <property type="entry name" value="Gfo/Idh/MocA-like_OxRdtase_N"/>
</dbReference>
<proteinExistence type="inferred from homology"/>
<feature type="domain" description="GFO/IDH/MocA-like oxidoreductase" evidence="4">
    <location>
        <begin position="132"/>
        <end position="252"/>
    </location>
</feature>
<accession>A0A372MDX9</accession>
<evidence type="ECO:0000313" key="6">
    <source>
        <dbReference type="Proteomes" id="UP000264002"/>
    </source>
</evidence>
<name>A0A372MDX9_9SPIR</name>
<dbReference type="AlphaFoldDB" id="A0A372MDX9"/>
<reference evidence="5 6" key="2">
    <citation type="submission" date="2018-09" db="EMBL/GenBank/DDBJ databases">
        <title>Genome of Sphaerochaeta halotolerans strain 4-11.</title>
        <authorList>
            <person name="Nazina T.N."/>
            <person name="Sokolova D.S."/>
        </authorList>
    </citation>
    <scope>NUCLEOTIDE SEQUENCE [LARGE SCALE GENOMIC DNA]</scope>
    <source>
        <strain evidence="5 6">4-11</strain>
    </source>
</reference>
<dbReference type="Gene3D" id="3.30.360.10">
    <property type="entry name" value="Dihydrodipicolinate Reductase, domain 2"/>
    <property type="match status" value="1"/>
</dbReference>
<sequence>MKRLRCAAIGLGRLGYRHAANLAGIIPQSELVAVSDVSQASLDAFSASYPDVQKYLNYQEILKRDDIDAVVIASSTSSHGQVLKDTILSGKPAFLEKPLSLDWDEAVELDRLATEKKAFVQLGFMRRFDRSYMEAKAQIASGTMGEPVSILGISRDPGCPPLAFAKTSGGLVLDLCVHDIDLCRWFFNAEVTEVYARGAVVRYPELGEIGDIDHVNIELTFSNGKVASLEGSRNSQYGYDVRTEIVCSEGSMNVGSVQQQGLSVLDATGTRQYSVPGFLERFLDAYQMELQQFVLDVLGEKDAPAVTVTDGVRVLEVALAANESMRLNKPITIDQWKSEV</sequence>
<dbReference type="Proteomes" id="UP000264002">
    <property type="component" value="Unassembled WGS sequence"/>
</dbReference>
<evidence type="ECO:0000313" key="5">
    <source>
        <dbReference type="EMBL" id="RFU93997.1"/>
    </source>
</evidence>
<dbReference type="SUPFAM" id="SSF51735">
    <property type="entry name" value="NAD(P)-binding Rossmann-fold domains"/>
    <property type="match status" value="1"/>
</dbReference>
<dbReference type="GO" id="GO:0000166">
    <property type="term" value="F:nucleotide binding"/>
    <property type="evidence" value="ECO:0007669"/>
    <property type="project" value="InterPro"/>
</dbReference>
<evidence type="ECO:0000259" key="4">
    <source>
        <dbReference type="Pfam" id="PF22725"/>
    </source>
</evidence>
<keyword evidence="6" id="KW-1185">Reference proteome</keyword>
<gene>
    <name evidence="5" type="ORF">DYP60_12045</name>
</gene>
<dbReference type="EMBL" id="QUWK01000014">
    <property type="protein sequence ID" value="RFU93997.1"/>
    <property type="molecule type" value="Genomic_DNA"/>
</dbReference>
<comment type="similarity">
    <text evidence="1">Belongs to the Gfo/Idh/MocA family.</text>
</comment>
<dbReference type="GO" id="GO:0016491">
    <property type="term" value="F:oxidoreductase activity"/>
    <property type="evidence" value="ECO:0007669"/>
    <property type="project" value="UniProtKB-KW"/>
</dbReference>
<evidence type="ECO:0000256" key="1">
    <source>
        <dbReference type="ARBA" id="ARBA00010928"/>
    </source>
</evidence>
<dbReference type="RefSeq" id="WP_117331262.1">
    <property type="nucleotide sequence ID" value="NZ_QUWK01000014.1"/>
</dbReference>
<feature type="domain" description="Gfo/Idh/MocA-like oxidoreductase N-terminal" evidence="3">
    <location>
        <begin position="4"/>
        <end position="124"/>
    </location>
</feature>
<keyword evidence="2" id="KW-0560">Oxidoreductase</keyword>
<dbReference type="PANTHER" id="PTHR42840">
    <property type="entry name" value="NAD(P)-BINDING ROSSMANN-FOLD SUPERFAMILY PROTEIN-RELATED"/>
    <property type="match status" value="1"/>
</dbReference>
<reference evidence="6" key="1">
    <citation type="submission" date="2018-08" db="EMBL/GenBank/DDBJ databases">
        <authorList>
            <person name="Grouzdev D.S."/>
            <person name="Krutkina M.S."/>
        </authorList>
    </citation>
    <scope>NUCLEOTIDE SEQUENCE [LARGE SCALE GENOMIC DNA]</scope>
    <source>
        <strain evidence="6">4-11</strain>
    </source>
</reference>
<dbReference type="PANTHER" id="PTHR42840:SF3">
    <property type="entry name" value="BINDING ROSSMANN FOLD OXIDOREDUCTASE, PUTATIVE (AFU_ORTHOLOGUE AFUA_2G10240)-RELATED"/>
    <property type="match status" value="1"/>
</dbReference>
<organism evidence="5 6">
    <name type="scientific">Sphaerochaeta halotolerans</name>
    <dbReference type="NCBI Taxonomy" id="2293840"/>
    <lineage>
        <taxon>Bacteria</taxon>
        <taxon>Pseudomonadati</taxon>
        <taxon>Spirochaetota</taxon>
        <taxon>Spirochaetia</taxon>
        <taxon>Spirochaetales</taxon>
        <taxon>Sphaerochaetaceae</taxon>
        <taxon>Sphaerochaeta</taxon>
    </lineage>
</organism>
<dbReference type="Pfam" id="PF01408">
    <property type="entry name" value="GFO_IDH_MocA"/>
    <property type="match status" value="1"/>
</dbReference>
<dbReference type="SUPFAM" id="SSF55347">
    <property type="entry name" value="Glyceraldehyde-3-phosphate dehydrogenase-like, C-terminal domain"/>
    <property type="match status" value="1"/>
</dbReference>
<comment type="caution">
    <text evidence="5">The sequence shown here is derived from an EMBL/GenBank/DDBJ whole genome shotgun (WGS) entry which is preliminary data.</text>
</comment>